<reference evidence="2" key="1">
    <citation type="submission" date="2020-11" db="EMBL/GenBank/DDBJ databases">
        <authorList>
            <consortium name="DOE Joint Genome Institute"/>
            <person name="Ahrendt S."/>
            <person name="Riley R."/>
            <person name="Andreopoulos W."/>
            <person name="Labutti K."/>
            <person name="Pangilinan J."/>
            <person name="Ruiz-Duenas F.J."/>
            <person name="Barrasa J.M."/>
            <person name="Sanchez-Garcia M."/>
            <person name="Camarero S."/>
            <person name="Miyauchi S."/>
            <person name="Serrano A."/>
            <person name="Linde D."/>
            <person name="Babiker R."/>
            <person name="Drula E."/>
            <person name="Ayuso-Fernandez I."/>
            <person name="Pacheco R."/>
            <person name="Padilla G."/>
            <person name="Ferreira P."/>
            <person name="Barriuso J."/>
            <person name="Kellner H."/>
            <person name="Castanera R."/>
            <person name="Alfaro M."/>
            <person name="Ramirez L."/>
            <person name="Pisabarro A.G."/>
            <person name="Kuo A."/>
            <person name="Tritt A."/>
            <person name="Lipzen A."/>
            <person name="He G."/>
            <person name="Yan M."/>
            <person name="Ng V."/>
            <person name="Cullen D."/>
            <person name="Martin F."/>
            <person name="Rosso M.-N."/>
            <person name="Henrissat B."/>
            <person name="Hibbett D."/>
            <person name="Martinez A.T."/>
            <person name="Grigoriev I.V."/>
        </authorList>
    </citation>
    <scope>NUCLEOTIDE SEQUENCE</scope>
    <source>
        <strain evidence="2">CIRM-BRFM 674</strain>
    </source>
</reference>
<dbReference type="InterPro" id="IPR025476">
    <property type="entry name" value="Helitron_helicase-like"/>
</dbReference>
<dbReference type="Proteomes" id="UP000807469">
    <property type="component" value="Unassembled WGS sequence"/>
</dbReference>
<feature type="non-terminal residue" evidence="2">
    <location>
        <position position="1"/>
    </location>
</feature>
<organism evidence="2 3">
    <name type="scientific">Pholiota conissans</name>
    <dbReference type="NCBI Taxonomy" id="109636"/>
    <lineage>
        <taxon>Eukaryota</taxon>
        <taxon>Fungi</taxon>
        <taxon>Dikarya</taxon>
        <taxon>Basidiomycota</taxon>
        <taxon>Agaricomycotina</taxon>
        <taxon>Agaricomycetes</taxon>
        <taxon>Agaricomycetidae</taxon>
        <taxon>Agaricales</taxon>
        <taxon>Agaricineae</taxon>
        <taxon>Strophariaceae</taxon>
        <taxon>Pholiota</taxon>
    </lineage>
</organism>
<dbReference type="OrthoDB" id="432234at2759"/>
<dbReference type="AlphaFoldDB" id="A0A9P5Z2B9"/>
<feature type="non-terminal residue" evidence="2">
    <location>
        <position position="111"/>
    </location>
</feature>
<sequence length="111" mass="12370">LQKRAILLQTSIRVKSNHFDEFARTLSAISEDTIRKVCERVASGDLVTAETEDEKRVLCLMQEVNVISSNVPCSAASRVAMRNEIRGLVMEKGLPTFYLTINPADVHNPIV</sequence>
<name>A0A9P5Z2B9_9AGAR</name>
<dbReference type="Pfam" id="PF14214">
    <property type="entry name" value="Helitron_like_N"/>
    <property type="match status" value="1"/>
</dbReference>
<evidence type="ECO:0000313" key="3">
    <source>
        <dbReference type="Proteomes" id="UP000807469"/>
    </source>
</evidence>
<evidence type="ECO:0000313" key="2">
    <source>
        <dbReference type="EMBL" id="KAF9478829.1"/>
    </source>
</evidence>
<accession>A0A9P5Z2B9</accession>
<dbReference type="EMBL" id="MU155225">
    <property type="protein sequence ID" value="KAF9478829.1"/>
    <property type="molecule type" value="Genomic_DNA"/>
</dbReference>
<evidence type="ECO:0000259" key="1">
    <source>
        <dbReference type="Pfam" id="PF14214"/>
    </source>
</evidence>
<gene>
    <name evidence="2" type="ORF">BDN70DRAFT_775626</name>
</gene>
<comment type="caution">
    <text evidence="2">The sequence shown here is derived from an EMBL/GenBank/DDBJ whole genome shotgun (WGS) entry which is preliminary data.</text>
</comment>
<feature type="domain" description="Helitron helicase-like" evidence="1">
    <location>
        <begin position="30"/>
        <end position="110"/>
    </location>
</feature>
<proteinExistence type="predicted"/>
<protein>
    <recommendedName>
        <fullName evidence="1">Helitron helicase-like domain-containing protein</fullName>
    </recommendedName>
</protein>
<keyword evidence="3" id="KW-1185">Reference proteome</keyword>